<dbReference type="AlphaFoldDB" id="A0A7J6M477"/>
<proteinExistence type="predicted"/>
<evidence type="ECO:0000313" key="2">
    <source>
        <dbReference type="Proteomes" id="UP000591131"/>
    </source>
</evidence>
<name>A0A7J6M477_PERCH</name>
<reference evidence="1 2" key="1">
    <citation type="submission" date="2020-04" db="EMBL/GenBank/DDBJ databases">
        <title>Perkinsus chesapeaki whole genome sequence.</title>
        <authorList>
            <person name="Bogema D.R."/>
        </authorList>
    </citation>
    <scope>NUCLEOTIDE SEQUENCE [LARGE SCALE GENOMIC DNA]</scope>
    <source>
        <strain evidence="1">ATCC PRA-425</strain>
    </source>
</reference>
<dbReference type="Gene3D" id="3.50.30.30">
    <property type="match status" value="1"/>
</dbReference>
<keyword evidence="2" id="KW-1185">Reference proteome</keyword>
<protein>
    <submittedName>
        <fullName evidence="1">Uncharacterized protein</fullName>
    </submittedName>
</protein>
<organism evidence="1 2">
    <name type="scientific">Perkinsus chesapeaki</name>
    <name type="common">Clam parasite</name>
    <name type="synonym">Perkinsus andrewsi</name>
    <dbReference type="NCBI Taxonomy" id="330153"/>
    <lineage>
        <taxon>Eukaryota</taxon>
        <taxon>Sar</taxon>
        <taxon>Alveolata</taxon>
        <taxon>Perkinsozoa</taxon>
        <taxon>Perkinsea</taxon>
        <taxon>Perkinsida</taxon>
        <taxon>Perkinsidae</taxon>
        <taxon>Perkinsus</taxon>
    </lineage>
</organism>
<dbReference type="OrthoDB" id="433354at2759"/>
<accession>A0A7J6M477</accession>
<evidence type="ECO:0000313" key="1">
    <source>
        <dbReference type="EMBL" id="KAF4666383.1"/>
    </source>
</evidence>
<dbReference type="EMBL" id="JAAPAO010000236">
    <property type="protein sequence ID" value="KAF4666383.1"/>
    <property type="molecule type" value="Genomic_DNA"/>
</dbReference>
<feature type="non-terminal residue" evidence="1">
    <location>
        <position position="203"/>
    </location>
</feature>
<dbReference type="Proteomes" id="UP000591131">
    <property type="component" value="Unassembled WGS sequence"/>
</dbReference>
<sequence>SATAMHDTEIELLARSRVVTLQETASNRCEESISSSRKLSWAWYQDKLQAVFSFGKLAEVTEEEFSSPPWFFNLTAVPVGSRSGCDAFEMAAAAKLAQRRGIPWIAVARRGGCFFQNKTMNAIVINSKEGAMVRWMDGVLGVDLPLIPTALVGHEAAFLMDYNDPAEDDFTTSDLRQITLTKPGPAEEKVHSRIAFVCDESLT</sequence>
<gene>
    <name evidence="1" type="ORF">FOL47_004120</name>
</gene>
<comment type="caution">
    <text evidence="1">The sequence shown here is derived from an EMBL/GenBank/DDBJ whole genome shotgun (WGS) entry which is preliminary data.</text>
</comment>